<gene>
    <name evidence="1" type="ORF">CLUP02_06320</name>
</gene>
<dbReference type="AlphaFoldDB" id="A0A9Q8SP73"/>
<evidence type="ECO:0000313" key="1">
    <source>
        <dbReference type="EMBL" id="UQC80835.1"/>
    </source>
</evidence>
<name>A0A9Q8SP73_9PEZI</name>
<dbReference type="EMBL" id="CP019475">
    <property type="protein sequence ID" value="UQC80835.1"/>
    <property type="molecule type" value="Genomic_DNA"/>
</dbReference>
<reference evidence="1" key="1">
    <citation type="journal article" date="2021" name="Mol. Plant Microbe Interact.">
        <title>Complete Genome Sequence of the Plant-Pathogenic Fungus Colletotrichum lupini.</title>
        <authorList>
            <person name="Baroncelli R."/>
            <person name="Pensec F."/>
            <person name="Da Lio D."/>
            <person name="Boufleur T."/>
            <person name="Vicente I."/>
            <person name="Sarrocco S."/>
            <person name="Picot A."/>
            <person name="Baraldi E."/>
            <person name="Sukno S."/>
            <person name="Thon M."/>
            <person name="Le Floch G."/>
        </authorList>
    </citation>
    <scope>NUCLEOTIDE SEQUENCE</scope>
    <source>
        <strain evidence="1">IMI 504893</strain>
    </source>
</reference>
<organism evidence="1 2">
    <name type="scientific">Colletotrichum lupini</name>
    <dbReference type="NCBI Taxonomy" id="145971"/>
    <lineage>
        <taxon>Eukaryota</taxon>
        <taxon>Fungi</taxon>
        <taxon>Dikarya</taxon>
        <taxon>Ascomycota</taxon>
        <taxon>Pezizomycotina</taxon>
        <taxon>Sordariomycetes</taxon>
        <taxon>Hypocreomycetidae</taxon>
        <taxon>Glomerellales</taxon>
        <taxon>Glomerellaceae</taxon>
        <taxon>Colletotrichum</taxon>
        <taxon>Colletotrichum acutatum species complex</taxon>
    </lineage>
</organism>
<dbReference type="RefSeq" id="XP_049142463.1">
    <property type="nucleotide sequence ID" value="XM_049285320.1"/>
</dbReference>
<protein>
    <submittedName>
        <fullName evidence="1">ThiJ/PfpI family protein</fullName>
    </submittedName>
</protein>
<dbReference type="GeneID" id="73340330"/>
<evidence type="ECO:0000313" key="2">
    <source>
        <dbReference type="Proteomes" id="UP000830671"/>
    </source>
</evidence>
<dbReference type="KEGG" id="clup:CLUP02_06320"/>
<accession>A0A9Q8SP73</accession>
<sequence>MSGRFRVRSSNVQRWNRELVHGRINLIKHMKHSPLSPSVNFQPLLHFFISPETQHQIRYTSSQQRHARYTDAECKPSSWAVHVQRNKLTPDLLFKRSEFNADVNLSRLFRRCGTHQRVPIRVCRAIRYNSSATVICQPRVDHSHVSPCQPTSDDSDPSTSTVSCRLVQLVPSSLLSFGFNLSLPVIHPQESPIWSKSSSSWPTTAMIPQAGDLHHPQRQVPDIAPVLVRLHLHPPNPLAPHQLQSSKHGKTLTQRDLQVAIPYQTFKDAGFDVNFATETGSTPRCDARMLEGLSQRFLRLQIPPLANIPHLSHPPRHGNLGAAASTIKLHDTMVKSAEMQNPLSWTSLGFTLDDFDIVHIPGGHDKEVRQLMDSTTAQKLLADYFPQTKKPGKKIVTAICHGPLVLCNTRGQDGNSVLYHCTTTALPGCFESLAYHGTRLFLGDYYKTYGAGTENVEDSMRKVVKDPSQFKSSWLPSRPFVVEDTEYNYISARFPPDAAKLAEMTVNLAHLIHVQGFKGQDPTTA</sequence>
<dbReference type="InterPro" id="IPR029062">
    <property type="entry name" value="Class_I_gatase-like"/>
</dbReference>
<dbReference type="PANTHER" id="PTHR43068:SF1">
    <property type="entry name" value="SLR1854 PROTEIN"/>
    <property type="match status" value="1"/>
</dbReference>
<keyword evidence="2" id="KW-1185">Reference proteome</keyword>
<dbReference type="Pfam" id="PF17124">
    <property type="entry name" value="ThiJ_like"/>
    <property type="match status" value="1"/>
</dbReference>
<dbReference type="Gene3D" id="3.40.50.880">
    <property type="match status" value="1"/>
</dbReference>
<dbReference type="PANTHER" id="PTHR43068">
    <property type="entry name" value="SLR1854 PROTEIN"/>
    <property type="match status" value="1"/>
</dbReference>
<dbReference type="Proteomes" id="UP000830671">
    <property type="component" value="Chromosome 3"/>
</dbReference>
<proteinExistence type="predicted"/>
<dbReference type="InterPro" id="IPR032633">
    <property type="entry name" value="ThiJ-like"/>
</dbReference>
<dbReference type="SUPFAM" id="SSF52317">
    <property type="entry name" value="Class I glutamine amidotransferase-like"/>
    <property type="match status" value="1"/>
</dbReference>